<keyword evidence="1" id="KW-1133">Transmembrane helix</keyword>
<reference evidence="2 3" key="1">
    <citation type="submission" date="2018-03" db="EMBL/GenBank/DDBJ databases">
        <title>Genomic Encyclopedia of Archaeal and Bacterial Type Strains, Phase II (KMG-II): from individual species to whole genera.</title>
        <authorList>
            <person name="Goeker M."/>
        </authorList>
    </citation>
    <scope>NUCLEOTIDE SEQUENCE [LARGE SCALE GENOMIC DNA]</scope>
    <source>
        <strain evidence="2 3">DSM 45348</strain>
    </source>
</reference>
<keyword evidence="1" id="KW-0472">Membrane</keyword>
<dbReference type="PANTHER" id="PTHR41771">
    <property type="entry name" value="MEMBRANE PROTEIN-RELATED"/>
    <property type="match status" value="1"/>
</dbReference>
<feature type="transmembrane region" description="Helical" evidence="1">
    <location>
        <begin position="207"/>
        <end position="230"/>
    </location>
</feature>
<dbReference type="OrthoDB" id="5846312at2"/>
<feature type="transmembrane region" description="Helical" evidence="1">
    <location>
        <begin position="250"/>
        <end position="266"/>
    </location>
</feature>
<name>A0A2T0SFT7_9ACTN</name>
<dbReference type="InterPro" id="IPR012507">
    <property type="entry name" value="YibE_F"/>
</dbReference>
<keyword evidence="3" id="KW-1185">Reference proteome</keyword>
<dbReference type="Proteomes" id="UP000239209">
    <property type="component" value="Unassembled WGS sequence"/>
</dbReference>
<feature type="transmembrane region" description="Helical" evidence="1">
    <location>
        <begin position="130"/>
        <end position="147"/>
    </location>
</feature>
<dbReference type="PANTHER" id="PTHR41771:SF1">
    <property type="entry name" value="MEMBRANE PROTEIN"/>
    <property type="match status" value="1"/>
</dbReference>
<proteinExistence type="predicted"/>
<comment type="caution">
    <text evidence="2">The sequence shown here is derived from an EMBL/GenBank/DDBJ whole genome shotgun (WGS) entry which is preliminary data.</text>
</comment>
<organism evidence="2 3">
    <name type="scientific">Pseudosporangium ferrugineum</name>
    <dbReference type="NCBI Taxonomy" id="439699"/>
    <lineage>
        <taxon>Bacteria</taxon>
        <taxon>Bacillati</taxon>
        <taxon>Actinomycetota</taxon>
        <taxon>Actinomycetes</taxon>
        <taxon>Micromonosporales</taxon>
        <taxon>Micromonosporaceae</taxon>
        <taxon>Pseudosporangium</taxon>
    </lineage>
</organism>
<evidence type="ECO:0000313" key="2">
    <source>
        <dbReference type="EMBL" id="PRY32275.1"/>
    </source>
</evidence>
<dbReference type="AlphaFoldDB" id="A0A2T0SFT7"/>
<feature type="transmembrane region" description="Helical" evidence="1">
    <location>
        <begin position="12"/>
        <end position="30"/>
    </location>
</feature>
<feature type="transmembrane region" description="Helical" evidence="1">
    <location>
        <begin position="178"/>
        <end position="195"/>
    </location>
</feature>
<dbReference type="RefSeq" id="WP_106125456.1">
    <property type="nucleotide sequence ID" value="NZ_PVZG01000002.1"/>
</dbReference>
<evidence type="ECO:0000256" key="1">
    <source>
        <dbReference type="SAM" id="Phobius"/>
    </source>
</evidence>
<feature type="transmembrane region" description="Helical" evidence="1">
    <location>
        <begin position="305"/>
        <end position="327"/>
    </location>
</feature>
<protein>
    <submittedName>
        <fullName evidence="2">Putative membrane protein</fullName>
    </submittedName>
</protein>
<keyword evidence="1" id="KW-0812">Transmembrane</keyword>
<sequence length="390" mass="38948">MPAATRRTRRIVTAVLVPAAVLTLVALVVLSPGSVRDEPSTAGGERALGTVTAVAEQACPAGSAQRRCGSATVRVTDGPGSGTSPAVDLPQGPGSTALHVGDDVVLLYFPEAVPGGRAYAVVDRQRSTPMTWLVALAVAVILAFGRLRGVTSLAGLAVSFGVLLLFVVPAILDGSPPLVVAVVGASAIMFAALYLTHGINVHTSVAVAGTLASLVLTGVLGAVFTSAMHLTGAGSDDSAYLSVTRAGLDLRGLLLAGIVIGALGVLDDVTVTQAVTVAELTPTATSRWALYQAAIRVGRAHVASAVNTIVLAYAGASLPLLLLIAAGSQPVGELLTSEFLAHEVLRSAVGTIGLVASVPITTGLAALVADVGSRGSAASRGGAGHARHRG</sequence>
<dbReference type="EMBL" id="PVZG01000002">
    <property type="protein sequence ID" value="PRY32275.1"/>
    <property type="molecule type" value="Genomic_DNA"/>
</dbReference>
<evidence type="ECO:0000313" key="3">
    <source>
        <dbReference type="Proteomes" id="UP000239209"/>
    </source>
</evidence>
<accession>A0A2T0SFT7</accession>
<gene>
    <name evidence="2" type="ORF">CLV70_102486</name>
</gene>
<feature type="transmembrane region" description="Helical" evidence="1">
    <location>
        <begin position="154"/>
        <end position="172"/>
    </location>
</feature>
<feature type="transmembrane region" description="Helical" evidence="1">
    <location>
        <begin position="347"/>
        <end position="369"/>
    </location>
</feature>
<dbReference type="Pfam" id="PF07907">
    <property type="entry name" value="YibE_F"/>
    <property type="match status" value="1"/>
</dbReference>